<keyword evidence="3" id="KW-1185">Reference proteome</keyword>
<evidence type="ECO:0000256" key="1">
    <source>
        <dbReference type="SAM" id="SignalP"/>
    </source>
</evidence>
<comment type="caution">
    <text evidence="2">The sequence shown here is derived from an EMBL/GenBank/DDBJ whole genome shotgun (WGS) entry which is preliminary data.</text>
</comment>
<dbReference type="Gene3D" id="3.40.50.12240">
    <property type="match status" value="1"/>
</dbReference>
<reference evidence="3" key="1">
    <citation type="submission" date="2014-03" db="EMBL/GenBank/DDBJ databases">
        <title>The Genome Sequence of Puccinia striiformis f. sp. tritici PST-78.</title>
        <authorList>
            <consortium name="The Broad Institute Genome Sequencing Platform"/>
            <person name="Cuomo C."/>
            <person name="Hulbert S."/>
            <person name="Chen X."/>
            <person name="Walker B."/>
            <person name="Young S.K."/>
            <person name="Zeng Q."/>
            <person name="Gargeya S."/>
            <person name="Fitzgerald M."/>
            <person name="Haas B."/>
            <person name="Abouelleil A."/>
            <person name="Alvarado L."/>
            <person name="Arachchi H.M."/>
            <person name="Berlin A.M."/>
            <person name="Chapman S.B."/>
            <person name="Goldberg J."/>
            <person name="Griggs A."/>
            <person name="Gujja S."/>
            <person name="Hansen M."/>
            <person name="Howarth C."/>
            <person name="Imamovic A."/>
            <person name="Larimer J."/>
            <person name="McCowan C."/>
            <person name="Montmayeur A."/>
            <person name="Murphy C."/>
            <person name="Neiman D."/>
            <person name="Pearson M."/>
            <person name="Priest M."/>
            <person name="Roberts A."/>
            <person name="Saif S."/>
            <person name="Shea T."/>
            <person name="Sisk P."/>
            <person name="Sykes S."/>
            <person name="Wortman J."/>
            <person name="Nusbaum C."/>
            <person name="Birren B."/>
        </authorList>
    </citation>
    <scope>NUCLEOTIDE SEQUENCE [LARGE SCALE GENOMIC DNA]</scope>
    <source>
        <strain evidence="3">race PST-78</strain>
    </source>
</reference>
<dbReference type="STRING" id="1165861.A0A0L0W6I6"/>
<dbReference type="PANTHER" id="PTHR48082">
    <property type="entry name" value="ATP SYNTHASE SUBUNIT ALPHA, MITOCHONDRIAL"/>
    <property type="match status" value="1"/>
</dbReference>
<dbReference type="InterPro" id="IPR027417">
    <property type="entry name" value="P-loop_NTPase"/>
</dbReference>
<name>A0A0L0W6I6_9BASI</name>
<dbReference type="AlphaFoldDB" id="A0A0L0W6I6"/>
<feature type="signal peptide" evidence="1">
    <location>
        <begin position="1"/>
        <end position="29"/>
    </location>
</feature>
<dbReference type="SUPFAM" id="SSF52540">
    <property type="entry name" value="P-loop containing nucleoside triphosphate hydrolases"/>
    <property type="match status" value="1"/>
</dbReference>
<protein>
    <submittedName>
        <fullName evidence="2">Uncharacterized protein</fullName>
    </submittedName>
</protein>
<dbReference type="Proteomes" id="UP000054564">
    <property type="component" value="Unassembled WGS sequence"/>
</dbReference>
<accession>A0A0L0W6I6</accession>
<evidence type="ECO:0000313" key="2">
    <source>
        <dbReference type="EMBL" id="KNF06885.1"/>
    </source>
</evidence>
<evidence type="ECO:0000313" key="3">
    <source>
        <dbReference type="Proteomes" id="UP000054564"/>
    </source>
</evidence>
<dbReference type="GO" id="GO:0005524">
    <property type="term" value="F:ATP binding"/>
    <property type="evidence" value="ECO:0007669"/>
    <property type="project" value="TreeGrafter"/>
</dbReference>
<dbReference type="EMBL" id="AJIL01000002">
    <property type="protein sequence ID" value="KNF06885.1"/>
    <property type="molecule type" value="Genomic_DNA"/>
</dbReference>
<feature type="chain" id="PRO_5005551110" evidence="1">
    <location>
        <begin position="30"/>
        <end position="121"/>
    </location>
</feature>
<gene>
    <name evidence="2" type="ORF">PSTG_00200</name>
</gene>
<dbReference type="GO" id="GO:0043531">
    <property type="term" value="F:ADP binding"/>
    <property type="evidence" value="ECO:0007669"/>
    <property type="project" value="TreeGrafter"/>
</dbReference>
<dbReference type="InterPro" id="IPR005294">
    <property type="entry name" value="ATP_synth_F1_asu"/>
</dbReference>
<sequence length="121" mass="12930">MSLLLPSPRFLGLLRRHLLLPLGSLGASCQDEQNLGLCLLTALPTIGTQGEDVPTNIILITNGQIFLEAKLLSKGVQTTITVGLSVSRVGSAARTKLKAHGECLWIPQIIASKFNKSASFH</sequence>
<dbReference type="PANTHER" id="PTHR48082:SF2">
    <property type="entry name" value="ATP SYNTHASE SUBUNIT ALPHA, MITOCHONDRIAL"/>
    <property type="match status" value="1"/>
</dbReference>
<keyword evidence="1" id="KW-0732">Signal</keyword>
<dbReference type="GO" id="GO:0046933">
    <property type="term" value="F:proton-transporting ATP synthase activity, rotational mechanism"/>
    <property type="evidence" value="ECO:0007669"/>
    <property type="project" value="InterPro"/>
</dbReference>
<proteinExistence type="predicted"/>
<organism evidence="2 3">
    <name type="scientific">Puccinia striiformis f. sp. tritici PST-78</name>
    <dbReference type="NCBI Taxonomy" id="1165861"/>
    <lineage>
        <taxon>Eukaryota</taxon>
        <taxon>Fungi</taxon>
        <taxon>Dikarya</taxon>
        <taxon>Basidiomycota</taxon>
        <taxon>Pucciniomycotina</taxon>
        <taxon>Pucciniomycetes</taxon>
        <taxon>Pucciniales</taxon>
        <taxon>Pucciniaceae</taxon>
        <taxon>Puccinia</taxon>
    </lineage>
</organism>
<dbReference type="GO" id="GO:0045259">
    <property type="term" value="C:proton-transporting ATP synthase complex"/>
    <property type="evidence" value="ECO:0007669"/>
    <property type="project" value="InterPro"/>
</dbReference>